<proteinExistence type="predicted"/>
<dbReference type="EMBL" id="MHHS01000029">
    <property type="protein sequence ID" value="OGY36766.1"/>
    <property type="molecule type" value="Genomic_DNA"/>
</dbReference>
<sequence>MQDLCDLTGGDWGFLVKVIGGPENVRRLKRGELEISLKEIMRILPCTKPFDPASFIGSGWKFEDGESKDVRMDIDWCKVRFEHYLKEGETTITGEEKLKRINASGDTPFGAKVFFSLWQDYQKNKENSVLEWLYRTHGIIFMDFFRDVLRRPRGSRCVLYLFRDADEWDADCSWLGRAWNAGGVSGVPASQPSNA</sequence>
<dbReference type="AlphaFoldDB" id="A0A1G1XA63"/>
<protein>
    <submittedName>
        <fullName evidence="1">Uncharacterized protein</fullName>
    </submittedName>
</protein>
<organism evidence="1 2">
    <name type="scientific">Candidatus Andersenbacteria bacterium RIFCSPHIGHO2_12_FULL_45_11b</name>
    <dbReference type="NCBI Taxonomy" id="1797282"/>
    <lineage>
        <taxon>Bacteria</taxon>
        <taxon>Candidatus Anderseniibacteriota</taxon>
    </lineage>
</organism>
<dbReference type="Proteomes" id="UP000177941">
    <property type="component" value="Unassembled WGS sequence"/>
</dbReference>
<accession>A0A1G1XA63</accession>
<evidence type="ECO:0000313" key="1">
    <source>
        <dbReference type="EMBL" id="OGY36766.1"/>
    </source>
</evidence>
<gene>
    <name evidence="1" type="ORF">A3E36_03690</name>
</gene>
<evidence type="ECO:0000313" key="2">
    <source>
        <dbReference type="Proteomes" id="UP000177941"/>
    </source>
</evidence>
<name>A0A1G1XA63_9BACT</name>
<comment type="caution">
    <text evidence="1">The sequence shown here is derived from an EMBL/GenBank/DDBJ whole genome shotgun (WGS) entry which is preliminary data.</text>
</comment>
<reference evidence="1 2" key="1">
    <citation type="journal article" date="2016" name="Nat. Commun.">
        <title>Thousands of microbial genomes shed light on interconnected biogeochemical processes in an aquifer system.</title>
        <authorList>
            <person name="Anantharaman K."/>
            <person name="Brown C.T."/>
            <person name="Hug L.A."/>
            <person name="Sharon I."/>
            <person name="Castelle C.J."/>
            <person name="Probst A.J."/>
            <person name="Thomas B.C."/>
            <person name="Singh A."/>
            <person name="Wilkins M.J."/>
            <person name="Karaoz U."/>
            <person name="Brodie E.L."/>
            <person name="Williams K.H."/>
            <person name="Hubbard S.S."/>
            <person name="Banfield J.F."/>
        </authorList>
    </citation>
    <scope>NUCLEOTIDE SEQUENCE [LARGE SCALE GENOMIC DNA]</scope>
</reference>